<keyword evidence="4 7" id="KW-0472">Membrane</keyword>
<dbReference type="AlphaFoldDB" id="A0A3Q7JE84"/>
<feature type="coiled-coil region" evidence="5">
    <location>
        <begin position="661"/>
        <end position="705"/>
    </location>
</feature>
<dbReference type="PaxDb" id="4081-Solyc12g098380.1.1"/>
<evidence type="ECO:0000256" key="2">
    <source>
        <dbReference type="ARBA" id="ARBA00022692"/>
    </source>
</evidence>
<dbReference type="Gramene" id="Solyc12g098380.2.1">
    <property type="protein sequence ID" value="Solyc12g098380.2.1"/>
    <property type="gene ID" value="Solyc12g098380.2"/>
</dbReference>
<evidence type="ECO:0000256" key="4">
    <source>
        <dbReference type="ARBA" id="ARBA00023136"/>
    </source>
</evidence>
<dbReference type="OMA" id="CEVINSW"/>
<dbReference type="InParanoid" id="A0A3Q7JE84"/>
<reference evidence="9" key="1">
    <citation type="journal article" date="2012" name="Nature">
        <title>The tomato genome sequence provides insights into fleshy fruit evolution.</title>
        <authorList>
            <consortium name="Tomato Genome Consortium"/>
        </authorList>
    </citation>
    <scope>NUCLEOTIDE SEQUENCE [LARGE SCALE GENOMIC DNA]</scope>
    <source>
        <strain evidence="9">cv. Heinz 1706</strain>
    </source>
</reference>
<feature type="region of interest" description="Disordered" evidence="6">
    <location>
        <begin position="151"/>
        <end position="214"/>
    </location>
</feature>
<evidence type="ECO:0000256" key="1">
    <source>
        <dbReference type="ARBA" id="ARBA00004370"/>
    </source>
</evidence>
<name>A0A3Q7JE84_SOLLC</name>
<dbReference type="GO" id="GO:0016020">
    <property type="term" value="C:membrane"/>
    <property type="evidence" value="ECO:0007669"/>
    <property type="project" value="UniProtKB-SubCell"/>
</dbReference>
<sequence length="746" mass="83998">MSCEGRYMWSLSGIVGAFVDLAIAYFLLCAATVAFIASKFLDFFGLRLPCPGDGLLFGTVPNRNLCFHRLLVDFPAEKVSNVQLSIRANFPFTDTILGKDQNCDLNLRLIGQEKGNSPHGYLEMGDEASCSSVSDARKSHNIAMIELSPRNEFGQKGKGVMNQRQRGGVRRRRRKTAVDYGRSSSVSSYDPQYEDFPLGPPSPPSTNKEDGGHPALVMRLGQRDSFELTGSSDEIEHIEKNVASIEELRHNGEPVSSFHEGNRIRLLERALEHEREARDALCIELEKERNAAASAADEAMAMILRLQEEKAAIEMDARQYQRLIEEKSAFEAEEMNILMEILMRTEREKHFLEKELEVYRQMTYLGNEEPTGDSGNVVDALRRHVASPDLNEDPLLMLHQISASFNKRTVAENKNSEEVSSLDKQNYIALAGEAPIQRQNKDVNSQKQVDLTEHSCSQEYQEKEMVFMVNHSDVAPGNGKILDTSLKPCETGLSEQKLPDQAIPLEGEVLKENPDMETSDRACIDVSRKDKCLMYHETVGYQGSKCPCNLTSVKEPRVHDVHVIVDGSNFCNDVSNGESRKSALEFCGKTSHPVEASPTQDVIRDRPSTSTLYTQVDLKISSDTTGGLPPVGSRGKPLLRDSRGNSVCSVDNERLKIEMEVERLRERLKIVQEGREKLDLTAEHREREKMQLKLLEDIAHQLQEIRQLGEPEKAVRQASLPLPFSKYMLIFILTLSLYCRRNVMYK</sequence>
<evidence type="ECO:0000259" key="8">
    <source>
        <dbReference type="PROSITE" id="PS51775"/>
    </source>
</evidence>
<keyword evidence="2 7" id="KW-0812">Transmembrane</keyword>
<keyword evidence="3 7" id="KW-1133">Transmembrane helix</keyword>
<accession>A0A3Q7JE84</accession>
<feature type="transmembrane region" description="Helical" evidence="7">
    <location>
        <begin position="7"/>
        <end position="37"/>
    </location>
</feature>
<dbReference type="InterPro" id="IPR007656">
    <property type="entry name" value="GTD-bd"/>
</dbReference>
<evidence type="ECO:0000256" key="7">
    <source>
        <dbReference type="SAM" id="Phobius"/>
    </source>
</evidence>
<dbReference type="EnsemblPlants" id="Solyc12g098380.2.1">
    <property type="protein sequence ID" value="Solyc12g098380.2.1"/>
    <property type="gene ID" value="Solyc12g098380.2"/>
</dbReference>
<dbReference type="FunCoup" id="A0A3Q7JE84">
    <property type="interactions" value="945"/>
</dbReference>
<evidence type="ECO:0000256" key="3">
    <source>
        <dbReference type="ARBA" id="ARBA00022989"/>
    </source>
</evidence>
<keyword evidence="10" id="KW-1185">Reference proteome</keyword>
<evidence type="ECO:0000256" key="6">
    <source>
        <dbReference type="SAM" id="MobiDB-lite"/>
    </source>
</evidence>
<dbReference type="Pfam" id="PF04576">
    <property type="entry name" value="Zein-binding"/>
    <property type="match status" value="1"/>
</dbReference>
<dbReference type="PANTHER" id="PTHR31422">
    <property type="entry name" value="BNAANNG28530D PROTEIN"/>
    <property type="match status" value="1"/>
</dbReference>
<dbReference type="STRING" id="4081.A0A3Q7JE84"/>
<comment type="subcellular location">
    <subcellularLocation>
        <location evidence="1">Membrane</location>
    </subcellularLocation>
</comment>
<reference evidence="9" key="2">
    <citation type="submission" date="2019-01" db="UniProtKB">
        <authorList>
            <consortium name="EnsemblPlants"/>
        </authorList>
    </citation>
    <scope>IDENTIFICATION</scope>
    <source>
        <strain evidence="9">cv. Heinz 1706</strain>
    </source>
</reference>
<dbReference type="PANTHER" id="PTHR31422:SF3">
    <property type="entry name" value="GTD-BINDING DOMAIN-CONTAINING PROTEIN"/>
    <property type="match status" value="1"/>
</dbReference>
<evidence type="ECO:0000313" key="9">
    <source>
        <dbReference type="EnsemblPlants" id="Solyc12g098380.2.1"/>
    </source>
</evidence>
<protein>
    <recommendedName>
        <fullName evidence="8">GTD-binding domain-containing protein</fullName>
    </recommendedName>
</protein>
<dbReference type="Proteomes" id="UP000004994">
    <property type="component" value="Chromosome 12"/>
</dbReference>
<feature type="domain" description="GTD-binding" evidence="8">
    <location>
        <begin position="262"/>
        <end position="360"/>
    </location>
</feature>
<dbReference type="GO" id="GO:0080115">
    <property type="term" value="F:myosin XI tail binding"/>
    <property type="evidence" value="ECO:0007669"/>
    <property type="project" value="UniProtKB-ARBA"/>
</dbReference>
<feature type="region of interest" description="Disordered" evidence="6">
    <location>
        <begin position="623"/>
        <end position="644"/>
    </location>
</feature>
<evidence type="ECO:0000313" key="10">
    <source>
        <dbReference type="Proteomes" id="UP000004994"/>
    </source>
</evidence>
<proteinExistence type="predicted"/>
<evidence type="ECO:0000256" key="5">
    <source>
        <dbReference type="SAM" id="Coils"/>
    </source>
</evidence>
<keyword evidence="5" id="KW-0175">Coiled coil</keyword>
<organism evidence="9">
    <name type="scientific">Solanum lycopersicum</name>
    <name type="common">Tomato</name>
    <name type="synonym">Lycopersicon esculentum</name>
    <dbReference type="NCBI Taxonomy" id="4081"/>
    <lineage>
        <taxon>Eukaryota</taxon>
        <taxon>Viridiplantae</taxon>
        <taxon>Streptophyta</taxon>
        <taxon>Embryophyta</taxon>
        <taxon>Tracheophyta</taxon>
        <taxon>Spermatophyta</taxon>
        <taxon>Magnoliopsida</taxon>
        <taxon>eudicotyledons</taxon>
        <taxon>Gunneridae</taxon>
        <taxon>Pentapetalae</taxon>
        <taxon>asterids</taxon>
        <taxon>lamiids</taxon>
        <taxon>Solanales</taxon>
        <taxon>Solanaceae</taxon>
        <taxon>Solanoideae</taxon>
        <taxon>Solaneae</taxon>
        <taxon>Solanum</taxon>
        <taxon>Solanum subgen. Lycopersicon</taxon>
    </lineage>
</organism>
<feature type="coiled-coil region" evidence="5">
    <location>
        <begin position="296"/>
        <end position="362"/>
    </location>
</feature>
<dbReference type="PROSITE" id="PS51775">
    <property type="entry name" value="GTD_BINDING"/>
    <property type="match status" value="1"/>
</dbReference>